<evidence type="ECO:0000313" key="3">
    <source>
        <dbReference type="Proteomes" id="UP001385951"/>
    </source>
</evidence>
<organism evidence="2 3">
    <name type="scientific">Cerrena zonata</name>
    <dbReference type="NCBI Taxonomy" id="2478898"/>
    <lineage>
        <taxon>Eukaryota</taxon>
        <taxon>Fungi</taxon>
        <taxon>Dikarya</taxon>
        <taxon>Basidiomycota</taxon>
        <taxon>Agaricomycotina</taxon>
        <taxon>Agaricomycetes</taxon>
        <taxon>Polyporales</taxon>
        <taxon>Cerrenaceae</taxon>
        <taxon>Cerrena</taxon>
    </lineage>
</organism>
<dbReference type="Pfam" id="PF05368">
    <property type="entry name" value="NmrA"/>
    <property type="match status" value="1"/>
</dbReference>
<dbReference type="SUPFAM" id="SSF51735">
    <property type="entry name" value="NAD(P)-binding Rossmann-fold domains"/>
    <property type="match status" value="1"/>
</dbReference>
<sequence>MHYCNCIMSRTSIFFTGATGYIGGSVLHRLLEHPSAKTFDITALVRSPEKAEKLESFGVKAITGSLSDYALLEELTSQAHVIFSTADADNIEAIRAMLRGAKKRHAKVDDTPIFIHTSGTGEFVDDARGNSVRDLIYDDTNVDQIEALPDTAPHRNVDLEIVAADKDGYIKSYIILPGLIYGLVSNPFVDAGIQNPKSIALPAMIKVAFERKQVGIVGRGVAIWPNVSNDDTADLYIVLYDAIVRDLNSVGHGREGYYISENGEHSWYSVSRVIGEYLVELGVSTDPEPTKFTDDELIKYFGSLQTGNFLGSNARCKATRSRSIGWKPKHTTQDLLASIKPEIDFIRLQLSQ</sequence>
<dbReference type="EMBL" id="JASBNA010000006">
    <property type="protein sequence ID" value="KAK7690466.1"/>
    <property type="molecule type" value="Genomic_DNA"/>
</dbReference>
<evidence type="ECO:0000313" key="2">
    <source>
        <dbReference type="EMBL" id="KAK7690466.1"/>
    </source>
</evidence>
<gene>
    <name evidence="2" type="ORF">QCA50_005564</name>
</gene>
<comment type="caution">
    <text evidence="2">The sequence shown here is derived from an EMBL/GenBank/DDBJ whole genome shotgun (WGS) entry which is preliminary data.</text>
</comment>
<dbReference type="GO" id="GO:0004029">
    <property type="term" value="F:aldehyde dehydrogenase (NAD+) activity"/>
    <property type="evidence" value="ECO:0007669"/>
    <property type="project" value="TreeGrafter"/>
</dbReference>
<evidence type="ECO:0000259" key="1">
    <source>
        <dbReference type="Pfam" id="PF05368"/>
    </source>
</evidence>
<dbReference type="Proteomes" id="UP001385951">
    <property type="component" value="Unassembled WGS sequence"/>
</dbReference>
<dbReference type="AlphaFoldDB" id="A0AAW0GLK0"/>
<dbReference type="Gene3D" id="3.40.50.720">
    <property type="entry name" value="NAD(P)-binding Rossmann-like Domain"/>
    <property type="match status" value="1"/>
</dbReference>
<dbReference type="GO" id="GO:0005737">
    <property type="term" value="C:cytoplasm"/>
    <property type="evidence" value="ECO:0007669"/>
    <property type="project" value="TreeGrafter"/>
</dbReference>
<dbReference type="InterPro" id="IPR036291">
    <property type="entry name" value="NAD(P)-bd_dom_sf"/>
</dbReference>
<dbReference type="PANTHER" id="PTHR48079:SF6">
    <property type="entry name" value="NAD(P)-BINDING DOMAIN-CONTAINING PROTEIN-RELATED"/>
    <property type="match status" value="1"/>
</dbReference>
<accession>A0AAW0GLK0</accession>
<proteinExistence type="predicted"/>
<dbReference type="InterPro" id="IPR008030">
    <property type="entry name" value="NmrA-like"/>
</dbReference>
<keyword evidence="3" id="KW-1185">Reference proteome</keyword>
<protein>
    <recommendedName>
        <fullName evidence="1">NmrA-like domain-containing protein</fullName>
    </recommendedName>
</protein>
<name>A0AAW0GLK0_9APHY</name>
<dbReference type="PANTHER" id="PTHR48079">
    <property type="entry name" value="PROTEIN YEEZ"/>
    <property type="match status" value="1"/>
</dbReference>
<dbReference type="InterPro" id="IPR051783">
    <property type="entry name" value="NAD(P)-dependent_oxidoreduct"/>
</dbReference>
<reference evidence="2 3" key="1">
    <citation type="submission" date="2022-09" db="EMBL/GenBank/DDBJ databases">
        <authorList>
            <person name="Palmer J.M."/>
        </authorList>
    </citation>
    <scope>NUCLEOTIDE SEQUENCE [LARGE SCALE GENOMIC DNA]</scope>
    <source>
        <strain evidence="2 3">DSM 7382</strain>
    </source>
</reference>
<feature type="domain" description="NmrA-like" evidence="1">
    <location>
        <begin position="12"/>
        <end position="102"/>
    </location>
</feature>